<dbReference type="InterPro" id="IPR036129">
    <property type="entry name" value="Glycerate_kinase_sf"/>
</dbReference>
<dbReference type="InterPro" id="IPR004381">
    <property type="entry name" value="Glycerate_kinase"/>
</dbReference>
<evidence type="ECO:0000256" key="2">
    <source>
        <dbReference type="ARBA" id="ARBA00022679"/>
    </source>
</evidence>
<dbReference type="Gene3D" id="3.40.50.10350">
    <property type="entry name" value="Glycerate kinase, domain 1"/>
    <property type="match status" value="1"/>
</dbReference>
<evidence type="ECO:0000256" key="4">
    <source>
        <dbReference type="PIRNR" id="PIRNR006078"/>
    </source>
</evidence>
<keyword evidence="2 4" id="KW-0808">Transferase</keyword>
<dbReference type="SUPFAM" id="SSF110738">
    <property type="entry name" value="Glycerate kinase I"/>
    <property type="match status" value="1"/>
</dbReference>
<proteinExistence type="inferred from homology"/>
<comment type="caution">
    <text evidence="6">The sequence shown here is derived from an EMBL/GenBank/DDBJ whole genome shotgun (WGS) entry which is preliminary data.</text>
</comment>
<accession>A0ABQ3GNI5</accession>
<dbReference type="Gene3D" id="3.90.1510.10">
    <property type="entry name" value="Glycerate kinase, domain 2"/>
    <property type="match status" value="1"/>
</dbReference>
<keyword evidence="3 4" id="KW-0418">Kinase</keyword>
<dbReference type="InterPro" id="IPR018197">
    <property type="entry name" value="Glycerate_kinase_RE-like"/>
</dbReference>
<reference evidence="7" key="1">
    <citation type="journal article" date="2019" name="Int. J. Syst. Evol. Microbiol.">
        <title>The Global Catalogue of Microorganisms (GCM) 10K type strain sequencing project: providing services to taxonomists for standard genome sequencing and annotation.</title>
        <authorList>
            <consortium name="The Broad Institute Genomics Platform"/>
            <consortium name="The Broad Institute Genome Sequencing Center for Infectious Disease"/>
            <person name="Wu L."/>
            <person name="Ma J."/>
        </authorList>
    </citation>
    <scope>NUCLEOTIDE SEQUENCE [LARGE SCALE GENOMIC DNA]</scope>
    <source>
        <strain evidence="7">KCTC 19466</strain>
    </source>
</reference>
<dbReference type="NCBIfam" id="TIGR00045">
    <property type="entry name" value="glycerate kinase"/>
    <property type="match status" value="1"/>
</dbReference>
<gene>
    <name evidence="6" type="primary">glxK</name>
    <name evidence="6" type="ORF">GCM10008096_27900</name>
</gene>
<dbReference type="PANTHER" id="PTHR21599:SF0">
    <property type="entry name" value="GLYCERATE KINASE"/>
    <property type="match status" value="1"/>
</dbReference>
<dbReference type="Proteomes" id="UP000642819">
    <property type="component" value="Unassembled WGS sequence"/>
</dbReference>
<dbReference type="GO" id="GO:0016301">
    <property type="term" value="F:kinase activity"/>
    <property type="evidence" value="ECO:0007669"/>
    <property type="project" value="UniProtKB-KW"/>
</dbReference>
<dbReference type="RefSeq" id="WP_189351230.1">
    <property type="nucleotide sequence ID" value="NZ_BMXK01000013.1"/>
</dbReference>
<dbReference type="InterPro" id="IPR018193">
    <property type="entry name" value="Glyc_kinase_flavodox-like_fold"/>
</dbReference>
<sequence length="394" mass="37946">MKVVVAPDKFKGSLTGAQAADAIAAGVRDVLADAEIVEVPVADGGEGTVAAAVAAGFELRTAAVAGPTGADHQAAFALRGSTAVVELASASGLDALPGGPDPLGATSRGTGDAIRAALDAGAREIVLGLGGSASTDGGAGLLVGLGARLLDESGAGLPDGGASLARLACVDLSGLDPRLVTTRFTLAADVDNPLLGVRGAAAVFGPQKGATPAQVSQLDAALARFVEVLDRVAGADCSGLAGQPGAGAAGGVGFAALALLGARRRSGFQVVAELVGLDAALAGADAAITGEGSLDEQTLGGKTPAGVAAAATDAGVPAHAVCGRSLLDDGARAAAGFASVVALTDYEPDPAVCMRDAAGLARRAGREIAQHLAERPAGGGGTIGSPRRAKELTP</sequence>
<evidence type="ECO:0000256" key="3">
    <source>
        <dbReference type="ARBA" id="ARBA00022777"/>
    </source>
</evidence>
<feature type="region of interest" description="Disordered" evidence="5">
    <location>
        <begin position="372"/>
        <end position="394"/>
    </location>
</feature>
<organism evidence="6 7">
    <name type="scientific">Zhihengliuella salsuginis</name>
    <dbReference type="NCBI Taxonomy" id="578222"/>
    <lineage>
        <taxon>Bacteria</taxon>
        <taxon>Bacillati</taxon>
        <taxon>Actinomycetota</taxon>
        <taxon>Actinomycetes</taxon>
        <taxon>Micrococcales</taxon>
        <taxon>Micrococcaceae</taxon>
        <taxon>Zhihengliuella</taxon>
    </lineage>
</organism>
<keyword evidence="7" id="KW-1185">Reference proteome</keyword>
<dbReference type="PIRSF" id="PIRSF006078">
    <property type="entry name" value="GlxK"/>
    <property type="match status" value="1"/>
</dbReference>
<dbReference type="PANTHER" id="PTHR21599">
    <property type="entry name" value="GLYCERATE KINASE"/>
    <property type="match status" value="1"/>
</dbReference>
<evidence type="ECO:0000313" key="6">
    <source>
        <dbReference type="EMBL" id="GHD12469.1"/>
    </source>
</evidence>
<dbReference type="Pfam" id="PF02595">
    <property type="entry name" value="Gly_kinase"/>
    <property type="match status" value="1"/>
</dbReference>
<protein>
    <submittedName>
        <fullName evidence="6">Glycerate kinase</fullName>
    </submittedName>
</protein>
<evidence type="ECO:0000256" key="5">
    <source>
        <dbReference type="SAM" id="MobiDB-lite"/>
    </source>
</evidence>
<dbReference type="EMBL" id="BMXK01000013">
    <property type="protein sequence ID" value="GHD12469.1"/>
    <property type="molecule type" value="Genomic_DNA"/>
</dbReference>
<comment type="similarity">
    <text evidence="1 4">Belongs to the glycerate kinase type-1 family.</text>
</comment>
<evidence type="ECO:0000313" key="7">
    <source>
        <dbReference type="Proteomes" id="UP000642819"/>
    </source>
</evidence>
<evidence type="ECO:0000256" key="1">
    <source>
        <dbReference type="ARBA" id="ARBA00006284"/>
    </source>
</evidence>
<name>A0ABQ3GNI5_9MICC</name>